<evidence type="ECO:0000256" key="8">
    <source>
        <dbReference type="ARBA" id="ARBA00023242"/>
    </source>
</evidence>
<evidence type="ECO:0000256" key="1">
    <source>
        <dbReference type="ARBA" id="ARBA00004123"/>
    </source>
</evidence>
<dbReference type="HOGENOM" id="CLU_051699_2_2_1"/>
<comment type="catalytic activity">
    <reaction evidence="10">
        <text>N-terminal L-seryl-[histone H2A] + acetyl-CoA = N-terminal N(alpha)-acetyl-L-seryl-[histone H2A] + CoA + H(+)</text>
        <dbReference type="Rhea" id="RHEA:50600"/>
        <dbReference type="Rhea" id="RHEA-COMP:12742"/>
        <dbReference type="Rhea" id="RHEA-COMP:12744"/>
        <dbReference type="ChEBI" id="CHEBI:15378"/>
        <dbReference type="ChEBI" id="CHEBI:57287"/>
        <dbReference type="ChEBI" id="CHEBI:57288"/>
        <dbReference type="ChEBI" id="CHEBI:64738"/>
        <dbReference type="ChEBI" id="CHEBI:83690"/>
        <dbReference type="EC" id="2.3.1.257"/>
    </reaction>
</comment>
<dbReference type="PANTHER" id="PTHR20531">
    <property type="entry name" value="N-ALPHA-ACETYLTRANSFERASE 40"/>
    <property type="match status" value="1"/>
</dbReference>
<keyword evidence="8" id="KW-0539">Nucleus</keyword>
<name>K0KHT7_WICCF</name>
<evidence type="ECO:0000256" key="9">
    <source>
        <dbReference type="ARBA" id="ARBA00023315"/>
    </source>
</evidence>
<dbReference type="SUPFAM" id="SSF55729">
    <property type="entry name" value="Acyl-CoA N-acyltransferases (Nat)"/>
    <property type="match status" value="1"/>
</dbReference>
<dbReference type="eggNOG" id="KOG2488">
    <property type="taxonomic scope" value="Eukaryota"/>
</dbReference>
<evidence type="ECO:0000256" key="5">
    <source>
        <dbReference type="ARBA" id="ARBA00015043"/>
    </source>
</evidence>
<dbReference type="GO" id="GO:0043998">
    <property type="term" value="F:histone H2A acetyltransferase activity"/>
    <property type="evidence" value="ECO:0007669"/>
    <property type="project" value="InterPro"/>
</dbReference>
<comment type="subcellular location">
    <subcellularLocation>
        <location evidence="2">Cytoplasm</location>
    </subcellularLocation>
    <subcellularLocation>
        <location evidence="1">Nucleus</location>
    </subcellularLocation>
</comment>
<comment type="similarity">
    <text evidence="3">Belongs to the acetyltransferase family. NAA40 subfamily.</text>
</comment>
<evidence type="ECO:0000256" key="10">
    <source>
        <dbReference type="ARBA" id="ARBA00047821"/>
    </source>
</evidence>
<dbReference type="AlphaFoldDB" id="K0KHT7"/>
<dbReference type="EC" id="2.3.1.257" evidence="4"/>
<dbReference type="GO" id="GO:0010485">
    <property type="term" value="F:histone H4 acetyltransferase activity"/>
    <property type="evidence" value="ECO:0007669"/>
    <property type="project" value="InterPro"/>
</dbReference>
<proteinExistence type="inferred from homology"/>
<evidence type="ECO:0000256" key="3">
    <source>
        <dbReference type="ARBA" id="ARBA00008870"/>
    </source>
</evidence>
<comment type="catalytic activity">
    <reaction evidence="11">
        <text>N-terminal L-seryl-[histone H4] + acetyl-CoA = N-terminal N(alpha)-acetyl-L-seryl-[histone H4] + CoA + H(+)</text>
        <dbReference type="Rhea" id="RHEA:50596"/>
        <dbReference type="Rhea" id="RHEA-COMP:12740"/>
        <dbReference type="Rhea" id="RHEA-COMP:12743"/>
        <dbReference type="ChEBI" id="CHEBI:15378"/>
        <dbReference type="ChEBI" id="CHEBI:57287"/>
        <dbReference type="ChEBI" id="CHEBI:57288"/>
        <dbReference type="ChEBI" id="CHEBI:64738"/>
        <dbReference type="ChEBI" id="CHEBI:83690"/>
        <dbReference type="EC" id="2.3.1.257"/>
    </reaction>
</comment>
<gene>
    <name evidence="13" type="ORF">BN7_257</name>
</gene>
<dbReference type="FunCoup" id="K0KHT7">
    <property type="interactions" value="121"/>
</dbReference>
<dbReference type="PANTHER" id="PTHR20531:SF1">
    <property type="entry name" value="N-ALPHA-ACETYLTRANSFERASE 40"/>
    <property type="match status" value="1"/>
</dbReference>
<dbReference type="CDD" id="cd04301">
    <property type="entry name" value="NAT_SF"/>
    <property type="match status" value="1"/>
</dbReference>
<evidence type="ECO:0000256" key="4">
    <source>
        <dbReference type="ARBA" id="ARBA00012950"/>
    </source>
</evidence>
<dbReference type="InterPro" id="IPR039949">
    <property type="entry name" value="NAA40"/>
</dbReference>
<keyword evidence="9 13" id="KW-0012">Acyltransferase</keyword>
<dbReference type="InterPro" id="IPR000182">
    <property type="entry name" value="GNAT_dom"/>
</dbReference>
<dbReference type="Gene3D" id="3.40.630.30">
    <property type="match status" value="1"/>
</dbReference>
<comment type="caution">
    <text evidence="13">The sequence shown here is derived from an EMBL/GenBank/DDBJ whole genome shotgun (WGS) entry which is preliminary data.</text>
</comment>
<evidence type="ECO:0000256" key="7">
    <source>
        <dbReference type="ARBA" id="ARBA00022679"/>
    </source>
</evidence>
<feature type="domain" description="N-acetyltransferase" evidence="12">
    <location>
        <begin position="27"/>
        <end position="207"/>
    </location>
</feature>
<evidence type="ECO:0000259" key="12">
    <source>
        <dbReference type="PROSITE" id="PS51186"/>
    </source>
</evidence>
<accession>K0KHT7</accession>
<organism evidence="13 14">
    <name type="scientific">Wickerhamomyces ciferrii (strain ATCC 14091 / BCRC 22168 / CBS 111 / JCM 3599 / NBRC 0793 / NRRL Y-1031 F-60-10)</name>
    <name type="common">Yeast</name>
    <name type="synonym">Pichia ciferrii</name>
    <dbReference type="NCBI Taxonomy" id="1206466"/>
    <lineage>
        <taxon>Eukaryota</taxon>
        <taxon>Fungi</taxon>
        <taxon>Dikarya</taxon>
        <taxon>Ascomycota</taxon>
        <taxon>Saccharomycotina</taxon>
        <taxon>Saccharomycetes</taxon>
        <taxon>Phaffomycetales</taxon>
        <taxon>Wickerhamomycetaceae</taxon>
        <taxon>Wickerhamomyces</taxon>
    </lineage>
</organism>
<dbReference type="Pfam" id="PF00583">
    <property type="entry name" value="Acetyltransf_1"/>
    <property type="match status" value="1"/>
</dbReference>
<protein>
    <recommendedName>
        <fullName evidence="5">N-alpha-acetyltransferase 40</fullName>
        <ecNumber evidence="4">2.3.1.257</ecNumber>
    </recommendedName>
</protein>
<dbReference type="PROSITE" id="PS51186">
    <property type="entry name" value="GNAT"/>
    <property type="match status" value="1"/>
</dbReference>
<evidence type="ECO:0000313" key="14">
    <source>
        <dbReference type="Proteomes" id="UP000009328"/>
    </source>
</evidence>
<dbReference type="Proteomes" id="UP000009328">
    <property type="component" value="Unassembled WGS sequence"/>
</dbReference>
<reference evidence="13 14" key="1">
    <citation type="journal article" date="2012" name="Eukaryot. Cell">
        <title>Draft genome sequence of Wickerhamomyces ciferrii NRRL Y-1031 F-60-10.</title>
        <authorList>
            <person name="Schneider J."/>
            <person name="Andrea H."/>
            <person name="Blom J."/>
            <person name="Jaenicke S."/>
            <person name="Ruckert C."/>
            <person name="Schorsch C."/>
            <person name="Szczepanowski R."/>
            <person name="Farwick M."/>
            <person name="Goesmann A."/>
            <person name="Puhler A."/>
            <person name="Schaffer S."/>
            <person name="Tauch A."/>
            <person name="Kohler T."/>
            <person name="Brinkrolf K."/>
        </authorList>
    </citation>
    <scope>NUCLEOTIDE SEQUENCE [LARGE SCALE GENOMIC DNA]</scope>
    <source>
        <strain evidence="14">ATCC 14091 / BCRC 22168 / CBS 111 / JCM 3599 / NBRC 0793 / NRRL Y-1031 F-60-10</strain>
    </source>
</reference>
<dbReference type="GO" id="GO:1990189">
    <property type="term" value="F:protein N-terminal-serine acetyltransferase activity"/>
    <property type="evidence" value="ECO:0007669"/>
    <property type="project" value="UniProtKB-EC"/>
</dbReference>
<evidence type="ECO:0000313" key="13">
    <source>
        <dbReference type="EMBL" id="CCH40723.1"/>
    </source>
</evidence>
<sequence>MNYDPWKVESVIRDTFPDKIIGYDVQVSIEPKNVHEFVELVSINLGHFYSRNHGSNWKLDKVKEMEESGLVFVSIWDHDQLVGFISFVDTIDDDIRVLYLYEIQINPNHQGKSLGKLFINYFHDLAKYLSKINNKIYSNYNNNNPHDYLDRTETLKGTKLTVFSDNSVLDWYIKLGYDKSEDSPQDRKLRSGKVIKPEYYLLFRSADNE</sequence>
<dbReference type="InterPro" id="IPR016181">
    <property type="entry name" value="Acyl_CoA_acyltransferase"/>
</dbReference>
<keyword evidence="14" id="KW-1185">Reference proteome</keyword>
<dbReference type="GO" id="GO:0005634">
    <property type="term" value="C:nucleus"/>
    <property type="evidence" value="ECO:0007669"/>
    <property type="project" value="UniProtKB-SubCell"/>
</dbReference>
<dbReference type="EMBL" id="CAIF01000005">
    <property type="protein sequence ID" value="CCH40723.1"/>
    <property type="molecule type" value="Genomic_DNA"/>
</dbReference>
<evidence type="ECO:0000256" key="2">
    <source>
        <dbReference type="ARBA" id="ARBA00004496"/>
    </source>
</evidence>
<dbReference type="STRING" id="1206466.K0KHT7"/>
<evidence type="ECO:0000256" key="11">
    <source>
        <dbReference type="ARBA" id="ARBA00049524"/>
    </source>
</evidence>
<dbReference type="InParanoid" id="K0KHT7"/>
<dbReference type="GO" id="GO:0005737">
    <property type="term" value="C:cytoplasm"/>
    <property type="evidence" value="ECO:0007669"/>
    <property type="project" value="UniProtKB-SubCell"/>
</dbReference>
<evidence type="ECO:0000256" key="6">
    <source>
        <dbReference type="ARBA" id="ARBA00022490"/>
    </source>
</evidence>
<keyword evidence="6" id="KW-0963">Cytoplasm</keyword>
<keyword evidence="7 13" id="KW-0808">Transferase</keyword>